<dbReference type="Gene3D" id="1.20.1290.10">
    <property type="entry name" value="AhpD-like"/>
    <property type="match status" value="1"/>
</dbReference>
<dbReference type="InterPro" id="IPR029032">
    <property type="entry name" value="AhpD-like"/>
</dbReference>
<evidence type="ECO:0000313" key="3">
    <source>
        <dbReference type="Proteomes" id="UP000269154"/>
    </source>
</evidence>
<comment type="caution">
    <text evidence="2">The sequence shown here is derived from an EMBL/GenBank/DDBJ whole genome shotgun (WGS) entry which is preliminary data.</text>
</comment>
<evidence type="ECO:0000259" key="1">
    <source>
        <dbReference type="Pfam" id="PF02627"/>
    </source>
</evidence>
<dbReference type="RefSeq" id="WP_124142663.1">
    <property type="nucleotide sequence ID" value="NZ_CAWOKI010000223.1"/>
</dbReference>
<name>A0A3N6PJ60_9CYAN</name>
<dbReference type="PANTHER" id="PTHR35446:SF2">
    <property type="entry name" value="CARBOXYMUCONOLACTONE DECARBOXYLASE-LIKE DOMAIN-CONTAINING PROTEIN"/>
    <property type="match status" value="1"/>
</dbReference>
<dbReference type="SUPFAM" id="SSF69118">
    <property type="entry name" value="AhpD-like"/>
    <property type="match status" value="1"/>
</dbReference>
<gene>
    <name evidence="2" type="ORF">D5R40_18685</name>
</gene>
<proteinExistence type="predicted"/>
<keyword evidence="3" id="KW-1185">Reference proteome</keyword>
<dbReference type="GO" id="GO:0051920">
    <property type="term" value="F:peroxiredoxin activity"/>
    <property type="evidence" value="ECO:0007669"/>
    <property type="project" value="InterPro"/>
</dbReference>
<evidence type="ECO:0000313" key="2">
    <source>
        <dbReference type="EMBL" id="RQH37000.1"/>
    </source>
</evidence>
<feature type="domain" description="Carboxymuconolactone decarboxylase-like" evidence="1">
    <location>
        <begin position="21"/>
        <end position="72"/>
    </location>
</feature>
<dbReference type="AlphaFoldDB" id="A0A3N6PJ60"/>
<protein>
    <submittedName>
        <fullName evidence="2">Carboxymuconolactone decarboxylase</fullName>
    </submittedName>
</protein>
<organism evidence="2 3">
    <name type="scientific">Okeania hirsuta</name>
    <dbReference type="NCBI Taxonomy" id="1458930"/>
    <lineage>
        <taxon>Bacteria</taxon>
        <taxon>Bacillati</taxon>
        <taxon>Cyanobacteriota</taxon>
        <taxon>Cyanophyceae</taxon>
        <taxon>Oscillatoriophycideae</taxon>
        <taxon>Oscillatoriales</taxon>
        <taxon>Microcoleaceae</taxon>
        <taxon>Okeania</taxon>
    </lineage>
</organism>
<dbReference type="Pfam" id="PF02627">
    <property type="entry name" value="CMD"/>
    <property type="match status" value="1"/>
</dbReference>
<accession>A0A3N6PJ60</accession>
<dbReference type="EMBL" id="RCBY01000112">
    <property type="protein sequence ID" value="RQH37000.1"/>
    <property type="molecule type" value="Genomic_DNA"/>
</dbReference>
<dbReference type="Proteomes" id="UP000269154">
    <property type="component" value="Unassembled WGS sequence"/>
</dbReference>
<dbReference type="PANTHER" id="PTHR35446">
    <property type="entry name" value="SI:CH211-175M2.5"/>
    <property type="match status" value="1"/>
</dbReference>
<dbReference type="OrthoDB" id="9808310at2"/>
<reference evidence="2 3" key="1">
    <citation type="journal article" date="2018" name="ACS Chem. Biol.">
        <title>Ketoreductase domain dysfunction expands chemodiversity: malyngamide biosynthesis in the cyanobacterium Okeania hirsuta.</title>
        <authorList>
            <person name="Moss N.A."/>
            <person name="Leao T."/>
            <person name="Rankin M."/>
            <person name="McCullough T.M."/>
            <person name="Qu P."/>
            <person name="Korobeynikov A."/>
            <person name="Smith J.L."/>
            <person name="Gerwick L."/>
            <person name="Gerwick W.H."/>
        </authorList>
    </citation>
    <scope>NUCLEOTIDE SEQUENCE [LARGE SCALE GENOMIC DNA]</scope>
    <source>
        <strain evidence="2 3">PAB10Feb10-1</strain>
    </source>
</reference>
<dbReference type="InterPro" id="IPR003779">
    <property type="entry name" value="CMD-like"/>
</dbReference>
<sequence length="145" mass="15944">MAHIDIPLGFPGIAGLMKYRPDTGKLLLELSETLLRGDSPLSVEERELIGAYVSRRNECNFCTGVHGTVAKQLLKHNSNFVDAVYDNVENTDITDKLKALLKIAAKVQLGGKQVSEDDIQQAKNVGATDREIHDTVINCSSFLYV</sequence>